<dbReference type="CDD" id="cd10789">
    <property type="entry name" value="GH38N_AMII_ER_cytosolic"/>
    <property type="match status" value="1"/>
</dbReference>
<proteinExistence type="inferred from homology"/>
<accession>A0ABQ2S704</accession>
<keyword evidence="4" id="KW-0326">Glycosidase</keyword>
<evidence type="ECO:0000256" key="1">
    <source>
        <dbReference type="ARBA" id="ARBA00009792"/>
    </source>
</evidence>
<comment type="similarity">
    <text evidence="1">Belongs to the glycosyl hydrolase 38 family.</text>
</comment>
<dbReference type="Pfam" id="PF09261">
    <property type="entry name" value="Alpha-mann_mid"/>
    <property type="match status" value="1"/>
</dbReference>
<dbReference type="InterPro" id="IPR011013">
    <property type="entry name" value="Gal_mutarotase_sf_dom"/>
</dbReference>
<dbReference type="Gene3D" id="3.20.110.10">
    <property type="entry name" value="Glycoside hydrolase 38, N terminal domain"/>
    <property type="match status" value="1"/>
</dbReference>
<evidence type="ECO:0000313" key="7">
    <source>
        <dbReference type="Proteomes" id="UP000644548"/>
    </source>
</evidence>
<dbReference type="PANTHER" id="PTHR46017:SF1">
    <property type="entry name" value="ALPHA-MANNOSIDASE 2C1"/>
    <property type="match status" value="1"/>
</dbReference>
<name>A0ABQ2S704_9DEIO</name>
<evidence type="ECO:0000256" key="3">
    <source>
        <dbReference type="ARBA" id="ARBA00022801"/>
    </source>
</evidence>
<dbReference type="InterPro" id="IPR015341">
    <property type="entry name" value="Glyco_hydro_38_cen"/>
</dbReference>
<dbReference type="InterPro" id="IPR037094">
    <property type="entry name" value="Glyco_hydro_38_cen_sf"/>
</dbReference>
<dbReference type="SUPFAM" id="SSF88713">
    <property type="entry name" value="Glycoside hydrolase/deacetylase"/>
    <property type="match status" value="1"/>
</dbReference>
<dbReference type="Pfam" id="PF07748">
    <property type="entry name" value="Glyco_hydro_38C"/>
    <property type="match status" value="1"/>
</dbReference>
<dbReference type="InterPro" id="IPR011330">
    <property type="entry name" value="Glyco_hydro/deAcase_b/a-brl"/>
</dbReference>
<dbReference type="EMBL" id="BMQN01000012">
    <property type="protein sequence ID" value="GGS03801.1"/>
    <property type="molecule type" value="Genomic_DNA"/>
</dbReference>
<dbReference type="SUPFAM" id="SSF74650">
    <property type="entry name" value="Galactose mutarotase-like"/>
    <property type="match status" value="1"/>
</dbReference>
<dbReference type="SMART" id="SM00872">
    <property type="entry name" value="Alpha-mann_mid"/>
    <property type="match status" value="1"/>
</dbReference>
<keyword evidence="2" id="KW-0479">Metal-binding</keyword>
<comment type="caution">
    <text evidence="6">The sequence shown here is derived from an EMBL/GenBank/DDBJ whole genome shotgun (WGS) entry which is preliminary data.</text>
</comment>
<dbReference type="PANTHER" id="PTHR46017">
    <property type="entry name" value="ALPHA-MANNOSIDASE 2C1"/>
    <property type="match status" value="1"/>
</dbReference>
<dbReference type="Gene3D" id="2.70.98.30">
    <property type="entry name" value="Golgi alpha-mannosidase II, domain 4"/>
    <property type="match status" value="1"/>
</dbReference>
<sequence length="1082" mass="117255">MTLTRFERRLRELDAQIARLGAWRDDALHPLPDWTFQAPGQSAVTLAPGEPWPVGARDLREQPVAFRTRWTVPAGLDGQSGELDLDVGGEALVTATLDGQVVASGGLNPYHRRFPLGVLRGGATLEVQITAVPRGLFGSPTPRPHLERARVGVPQVQVTALHDALEVTAAAIRTLGREGLEGGRDASAHESGSEVAGHLLNLAEEVLRSLDWTSSADAHLSRLGELGGGESFTQGLWALPDIRPARAPLPEGLRARTSRAHGQMLTGLQALRARFPARGALALTGHAHLDLGWLWPVHETRRKARRTLHTVTGLMDRFPDFTFNQSSAQLFAWLEQDDPALFARVQAHVAGGRLEPVGGMWVEPDCQMTGGESLARQLLYGQTYFRQAFGRTCEVAWLPDTFGFTPALPQLLAQAGVTGFFTTKLNWNEETPFPHDLFWWQGLDGTRVLAHSLNNPGGSRPGLGGYNGDVRPGDLLGTWERFGTKTSRAWGDHAPESLFTFGYGDGGGGPSEAMLRAYDTLKAFPALPALRMTRVDDYYRALPREGLPVWVGELYLQLHRGTLTSQSAIKRLNRQAEHRLLELEAVSALHPASPAMPSETDGLWQTTLLNQFHDILPGSSIHEVYRDALPELSHVTSRAANLTRAHWDAGGATWTVFNAVTWDRPLAVTLPGVTGGVNLDGQPLATQAVEGGRLVVAHDVTVPALSTVTLTVTDARTDKDTRAGTGAADLSPAPERPVMVHDEGDRVILEHAGLRAEIAHDGRVTRLLDRATGREALGPAGHRLVAYPDLPYAWDAWDVARDVGQDGQPLGGPCTLEVTETGPCRAAVRVTRRWRDSVVTQTFALQAGAAQLDVTVTLDWHERHTLLRAETDVPVLTHEAWAETAMGAQPRPTHRNLPADAAQFEVSAHRWLDLSEPDFGLTLLNDGRYGHSVRGQTVALSLARGPMWPDPQADLGAHEVRLALRPHAGDWRAAQAPRAGFEVNSPLLAHPGTLTLAAPPRLSGLDVMLSSLKHAQDGHGVILRVFEPHGRRGVLRLDPGAFGTAQVVNLLEDPAGPAQPGPVEIPVRPFEVLSVRLTRGGA</sequence>
<evidence type="ECO:0000256" key="2">
    <source>
        <dbReference type="ARBA" id="ARBA00022723"/>
    </source>
</evidence>
<dbReference type="Gene3D" id="1.20.1270.50">
    <property type="entry name" value="Glycoside hydrolase family 38, central domain"/>
    <property type="match status" value="1"/>
</dbReference>
<keyword evidence="3" id="KW-0378">Hydrolase</keyword>
<evidence type="ECO:0000259" key="5">
    <source>
        <dbReference type="SMART" id="SM00872"/>
    </source>
</evidence>
<keyword evidence="7" id="KW-1185">Reference proteome</keyword>
<reference evidence="7" key="1">
    <citation type="journal article" date="2019" name="Int. J. Syst. Evol. Microbiol.">
        <title>The Global Catalogue of Microorganisms (GCM) 10K type strain sequencing project: providing services to taxonomists for standard genome sequencing and annotation.</title>
        <authorList>
            <consortium name="The Broad Institute Genomics Platform"/>
            <consortium name="The Broad Institute Genome Sequencing Center for Infectious Disease"/>
            <person name="Wu L."/>
            <person name="Ma J."/>
        </authorList>
    </citation>
    <scope>NUCLEOTIDE SEQUENCE [LARGE SCALE GENOMIC DNA]</scope>
    <source>
        <strain evidence="7">JCM 31405</strain>
    </source>
</reference>
<evidence type="ECO:0000256" key="4">
    <source>
        <dbReference type="ARBA" id="ARBA00023295"/>
    </source>
</evidence>
<organism evidence="6 7">
    <name type="scientific">Deinococcus sedimenti</name>
    <dbReference type="NCBI Taxonomy" id="1867090"/>
    <lineage>
        <taxon>Bacteria</taxon>
        <taxon>Thermotogati</taxon>
        <taxon>Deinococcota</taxon>
        <taxon>Deinococci</taxon>
        <taxon>Deinococcales</taxon>
        <taxon>Deinococcaceae</taxon>
        <taxon>Deinococcus</taxon>
    </lineage>
</organism>
<dbReference type="InterPro" id="IPR027291">
    <property type="entry name" value="Glyco_hydro_38_N_sf"/>
</dbReference>
<dbReference type="InterPro" id="IPR041147">
    <property type="entry name" value="GH38_C"/>
</dbReference>
<dbReference type="InterPro" id="IPR028995">
    <property type="entry name" value="Glyco_hydro_57/38_cen_sf"/>
</dbReference>
<dbReference type="Pfam" id="PF01074">
    <property type="entry name" value="Glyco_hydro_38N"/>
    <property type="match status" value="1"/>
</dbReference>
<dbReference type="InterPro" id="IPR000602">
    <property type="entry name" value="Glyco_hydro_38_N"/>
</dbReference>
<protein>
    <submittedName>
        <fullName evidence="6">Alpha-mannosidase</fullName>
    </submittedName>
</protein>
<dbReference type="InterPro" id="IPR011682">
    <property type="entry name" value="Glyco_hydro_38_C"/>
</dbReference>
<dbReference type="Proteomes" id="UP000644548">
    <property type="component" value="Unassembled WGS sequence"/>
</dbReference>
<dbReference type="SUPFAM" id="SSF88688">
    <property type="entry name" value="Families 57/38 glycoside transferase middle domain"/>
    <property type="match status" value="1"/>
</dbReference>
<dbReference type="RefSeq" id="WP_189074267.1">
    <property type="nucleotide sequence ID" value="NZ_BMQN01000012.1"/>
</dbReference>
<gene>
    <name evidence="6" type="ORF">GCM10008960_32920</name>
</gene>
<dbReference type="Pfam" id="PF17677">
    <property type="entry name" value="Glyco_hydro38C2"/>
    <property type="match status" value="1"/>
</dbReference>
<evidence type="ECO:0000313" key="6">
    <source>
        <dbReference type="EMBL" id="GGS03801.1"/>
    </source>
</evidence>
<feature type="domain" description="Glycoside hydrolase family 38 central" evidence="5">
    <location>
        <begin position="557"/>
        <end position="632"/>
    </location>
</feature>